<evidence type="ECO:0000256" key="1">
    <source>
        <dbReference type="SAM" id="MobiDB-lite"/>
    </source>
</evidence>
<gene>
    <name evidence="2" type="ORF">BEMITA_LOCUS5684</name>
</gene>
<dbReference type="Proteomes" id="UP001152759">
    <property type="component" value="Chromosome 3"/>
</dbReference>
<feature type="region of interest" description="Disordered" evidence="1">
    <location>
        <begin position="37"/>
        <end position="94"/>
    </location>
</feature>
<dbReference type="EMBL" id="OU963864">
    <property type="protein sequence ID" value="CAH0386592.1"/>
    <property type="molecule type" value="Genomic_DNA"/>
</dbReference>
<organism evidence="2 3">
    <name type="scientific">Bemisia tabaci</name>
    <name type="common">Sweetpotato whitefly</name>
    <name type="synonym">Aleurodes tabaci</name>
    <dbReference type="NCBI Taxonomy" id="7038"/>
    <lineage>
        <taxon>Eukaryota</taxon>
        <taxon>Metazoa</taxon>
        <taxon>Ecdysozoa</taxon>
        <taxon>Arthropoda</taxon>
        <taxon>Hexapoda</taxon>
        <taxon>Insecta</taxon>
        <taxon>Pterygota</taxon>
        <taxon>Neoptera</taxon>
        <taxon>Paraneoptera</taxon>
        <taxon>Hemiptera</taxon>
        <taxon>Sternorrhyncha</taxon>
        <taxon>Aleyrodoidea</taxon>
        <taxon>Aleyrodidae</taxon>
        <taxon>Aleyrodinae</taxon>
        <taxon>Bemisia</taxon>
    </lineage>
</organism>
<protein>
    <submittedName>
        <fullName evidence="2">Uncharacterized protein</fullName>
    </submittedName>
</protein>
<feature type="compositionally biased region" description="Acidic residues" evidence="1">
    <location>
        <begin position="44"/>
        <end position="87"/>
    </location>
</feature>
<dbReference type="AlphaFoldDB" id="A0A9P0A8R3"/>
<proteinExistence type="predicted"/>
<name>A0A9P0A8R3_BEMTA</name>
<reference evidence="2" key="1">
    <citation type="submission" date="2021-12" db="EMBL/GenBank/DDBJ databases">
        <authorList>
            <person name="King R."/>
        </authorList>
    </citation>
    <scope>NUCLEOTIDE SEQUENCE</scope>
</reference>
<sequence length="194" mass="21878">MSVLIKSIFGRVKKTRDRIHETAKKKRIDVAAGKSISVKALTGEESESEDADEVEDDSEEDDTSGDEEEGSCSEEETSSETADESENDANTCNLDPPIEFSKLKKSDFVLVELIYDKGTKKEHAKKFVAQVIEIKRGSHVNLNFLRRSAKASNIFTFPNIKDEGFVENHQIKRILTPIFEKRGRFAFSVEDKTE</sequence>
<accession>A0A9P0A8R3</accession>
<keyword evidence="3" id="KW-1185">Reference proteome</keyword>
<evidence type="ECO:0000313" key="3">
    <source>
        <dbReference type="Proteomes" id="UP001152759"/>
    </source>
</evidence>
<evidence type="ECO:0000313" key="2">
    <source>
        <dbReference type="EMBL" id="CAH0386592.1"/>
    </source>
</evidence>